<dbReference type="AlphaFoldDB" id="A0A7S1MJX3"/>
<keyword evidence="1" id="KW-0560">Oxidoreductase</keyword>
<dbReference type="InterPro" id="IPR036291">
    <property type="entry name" value="NAD(P)-bd_dom_sf"/>
</dbReference>
<proteinExistence type="predicted"/>
<organism evidence="2">
    <name type="scientific">Neobodo designis</name>
    <name type="common">Flagellated protozoan</name>
    <name type="synonym">Bodo designis</name>
    <dbReference type="NCBI Taxonomy" id="312471"/>
    <lineage>
        <taxon>Eukaryota</taxon>
        <taxon>Discoba</taxon>
        <taxon>Euglenozoa</taxon>
        <taxon>Kinetoplastea</taxon>
        <taxon>Metakinetoplastina</taxon>
        <taxon>Neobodonida</taxon>
        <taxon>Neobodo</taxon>
    </lineage>
</organism>
<dbReference type="SUPFAM" id="SSF51735">
    <property type="entry name" value="NAD(P)-binding Rossmann-fold domains"/>
    <property type="match status" value="1"/>
</dbReference>
<dbReference type="EMBL" id="HBGF01035616">
    <property type="protein sequence ID" value="CAD9133724.1"/>
    <property type="molecule type" value="Transcribed_RNA"/>
</dbReference>
<reference evidence="2" key="1">
    <citation type="submission" date="2021-01" db="EMBL/GenBank/DDBJ databases">
        <authorList>
            <person name="Corre E."/>
            <person name="Pelletier E."/>
            <person name="Niang G."/>
            <person name="Scheremetjew M."/>
            <person name="Finn R."/>
            <person name="Kale V."/>
            <person name="Holt S."/>
            <person name="Cochrane G."/>
            <person name="Meng A."/>
            <person name="Brown T."/>
            <person name="Cohen L."/>
        </authorList>
    </citation>
    <scope>NUCLEOTIDE SEQUENCE</scope>
    <source>
        <strain evidence="2">CCAP 1951/1</strain>
    </source>
</reference>
<dbReference type="GO" id="GO:0016491">
    <property type="term" value="F:oxidoreductase activity"/>
    <property type="evidence" value="ECO:0007669"/>
    <property type="project" value="UniProtKB-KW"/>
</dbReference>
<name>A0A7S1MJX3_NEODS</name>
<evidence type="ECO:0000313" key="2">
    <source>
        <dbReference type="EMBL" id="CAD9133724.1"/>
    </source>
</evidence>
<gene>
    <name evidence="2" type="ORF">NDES1114_LOCUS23908</name>
</gene>
<dbReference type="PANTHER" id="PTHR43157:SF31">
    <property type="entry name" value="PHOSPHATIDYLINOSITOL-GLYCAN BIOSYNTHESIS CLASS F PROTEIN"/>
    <property type="match status" value="1"/>
</dbReference>
<dbReference type="PANTHER" id="PTHR43157">
    <property type="entry name" value="PHOSPHATIDYLINOSITOL-GLYCAN BIOSYNTHESIS CLASS F PROTEIN-RELATED"/>
    <property type="match status" value="1"/>
</dbReference>
<evidence type="ECO:0000256" key="1">
    <source>
        <dbReference type="ARBA" id="ARBA00023002"/>
    </source>
</evidence>
<dbReference type="Gene3D" id="3.40.50.720">
    <property type="entry name" value="NAD(P)-binding Rossmann-like Domain"/>
    <property type="match status" value="1"/>
</dbReference>
<sequence length="160" mass="17072">MKKSDAPRVVNVSSLMAWTGNLKAAGALDFTVPAARYHPRTCYGNSKLANLVFTNELGRRYPELTVTAAHPGGSNTNLQQHAFNHPVVRAMLQAPEVGAMPSLKSATMPGLKSGAYFGPWVFGSCGTPSNLSAIMPPQAHDADLGRRFWAASVEATGVQY</sequence>
<protein>
    <submittedName>
        <fullName evidence="2">Uncharacterized protein</fullName>
    </submittedName>
</protein>
<accession>A0A7S1MJX3</accession>